<evidence type="ECO:0000256" key="1">
    <source>
        <dbReference type="SAM" id="MobiDB-lite"/>
    </source>
</evidence>
<accession>A0A2I2FUT3</accession>
<dbReference type="STRING" id="1392250.A0A2I2FUT3"/>
<gene>
    <name evidence="4" type="ORF">P170DRAFT_430303</name>
</gene>
<organism evidence="4 5">
    <name type="scientific">Aspergillus steynii IBT 23096</name>
    <dbReference type="NCBI Taxonomy" id="1392250"/>
    <lineage>
        <taxon>Eukaryota</taxon>
        <taxon>Fungi</taxon>
        <taxon>Dikarya</taxon>
        <taxon>Ascomycota</taxon>
        <taxon>Pezizomycotina</taxon>
        <taxon>Eurotiomycetes</taxon>
        <taxon>Eurotiomycetidae</taxon>
        <taxon>Eurotiales</taxon>
        <taxon>Aspergillaceae</taxon>
        <taxon>Aspergillus</taxon>
        <taxon>Aspergillus subgen. Circumdati</taxon>
    </lineage>
</organism>
<evidence type="ECO:0000313" key="5">
    <source>
        <dbReference type="Proteomes" id="UP000234275"/>
    </source>
</evidence>
<feature type="region of interest" description="Disordered" evidence="1">
    <location>
        <begin position="353"/>
        <end position="396"/>
    </location>
</feature>
<proteinExistence type="predicted"/>
<dbReference type="AlphaFoldDB" id="A0A2I2FUT3"/>
<dbReference type="PANTHER" id="PTHR39614">
    <property type="entry name" value="INTEGRAL MEMBRANE PROTEIN"/>
    <property type="match status" value="1"/>
</dbReference>
<evidence type="ECO:0000313" key="4">
    <source>
        <dbReference type="EMBL" id="PLB44405.1"/>
    </source>
</evidence>
<name>A0A2I2FUT3_9EURO</name>
<dbReference type="PANTHER" id="PTHR39614:SF2">
    <property type="entry name" value="INTEGRAL MEMBRANE PROTEIN"/>
    <property type="match status" value="1"/>
</dbReference>
<keyword evidence="2" id="KW-1133">Transmembrane helix</keyword>
<keyword evidence="5" id="KW-1185">Reference proteome</keyword>
<dbReference type="Pfam" id="PF20684">
    <property type="entry name" value="Fung_rhodopsin"/>
    <property type="match status" value="1"/>
</dbReference>
<dbReference type="GeneID" id="36555641"/>
<reference evidence="4 5" key="1">
    <citation type="submission" date="2016-12" db="EMBL/GenBank/DDBJ databases">
        <title>The genomes of Aspergillus section Nigri reveals drivers in fungal speciation.</title>
        <authorList>
            <consortium name="DOE Joint Genome Institute"/>
            <person name="Vesth T.C."/>
            <person name="Nybo J."/>
            <person name="Theobald S."/>
            <person name="Brandl J."/>
            <person name="Frisvad J.C."/>
            <person name="Nielsen K.F."/>
            <person name="Lyhne E.K."/>
            <person name="Kogle M.E."/>
            <person name="Kuo A."/>
            <person name="Riley R."/>
            <person name="Clum A."/>
            <person name="Nolan M."/>
            <person name="Lipzen A."/>
            <person name="Salamov A."/>
            <person name="Henrissat B."/>
            <person name="Wiebenga A."/>
            <person name="De Vries R.P."/>
            <person name="Grigoriev I.V."/>
            <person name="Mortensen U.H."/>
            <person name="Andersen M.R."/>
            <person name="Baker S.E."/>
        </authorList>
    </citation>
    <scope>NUCLEOTIDE SEQUENCE [LARGE SCALE GENOMIC DNA]</scope>
    <source>
        <strain evidence="4 5">IBT 23096</strain>
    </source>
</reference>
<feature type="transmembrane region" description="Helical" evidence="2">
    <location>
        <begin position="213"/>
        <end position="233"/>
    </location>
</feature>
<dbReference type="VEuPathDB" id="FungiDB:P170DRAFT_430303"/>
<feature type="compositionally biased region" description="Basic and acidic residues" evidence="1">
    <location>
        <begin position="359"/>
        <end position="374"/>
    </location>
</feature>
<protein>
    <recommendedName>
        <fullName evidence="3">Rhodopsin domain-containing protein</fullName>
    </recommendedName>
</protein>
<feature type="domain" description="Rhodopsin" evidence="3">
    <location>
        <begin position="40"/>
        <end position="299"/>
    </location>
</feature>
<keyword evidence="2" id="KW-0472">Membrane</keyword>
<evidence type="ECO:0000259" key="3">
    <source>
        <dbReference type="Pfam" id="PF20684"/>
    </source>
</evidence>
<comment type="caution">
    <text evidence="4">The sequence shown here is derived from an EMBL/GenBank/DDBJ whole genome shotgun (WGS) entry which is preliminary data.</text>
</comment>
<dbReference type="RefSeq" id="XP_024699707.1">
    <property type="nucleotide sequence ID" value="XM_024847942.1"/>
</dbReference>
<feature type="transmembrane region" description="Helical" evidence="2">
    <location>
        <begin position="56"/>
        <end position="81"/>
    </location>
</feature>
<sequence>MSSSTTYESTYIEVTPDKHGAFVIIASLVGLIWSVFIIGIRVYLRMRLTPPFGWDDLAAIFGTIVGVIQTSVTLDAVNHGIGTRETLLTSSEADIALKRLYVSWLLYPVAVCSSKVSIALLIARLTRTKYHLWASYALTTLSLLWGIISIFLIAFQCSTPQPWNIAATTQCSTMFAQWAVVESVNMAIELLIPCLIIAMIWSLHMPLGTKITVVLAFSLQLLYVILLIHYVTLKTHHIRSPRVVFPTIIRILFLQQTTTTPASRTDHTFTLTNSTLITEVVMHFSLIAATFPCLRKFLQAFDMHMGATTNLTSEGDTGSSSIALKSLERSPNPEIYRAMPPAPGMGTVTVVSTVSQKSQDSRGDVTPAERRSEESDGSQRVMIRKTQRWEVVSSTH</sequence>
<feature type="transmembrane region" description="Helical" evidence="2">
    <location>
        <begin position="101"/>
        <end position="123"/>
    </location>
</feature>
<evidence type="ECO:0000256" key="2">
    <source>
        <dbReference type="SAM" id="Phobius"/>
    </source>
</evidence>
<dbReference type="EMBL" id="MSFO01000009">
    <property type="protein sequence ID" value="PLB44405.1"/>
    <property type="molecule type" value="Genomic_DNA"/>
</dbReference>
<dbReference type="OrthoDB" id="3918601at2759"/>
<feature type="transmembrane region" description="Helical" evidence="2">
    <location>
        <begin position="135"/>
        <end position="155"/>
    </location>
</feature>
<dbReference type="InterPro" id="IPR049326">
    <property type="entry name" value="Rhodopsin_dom_fungi"/>
</dbReference>
<feature type="transmembrane region" description="Helical" evidence="2">
    <location>
        <begin position="175"/>
        <end position="201"/>
    </location>
</feature>
<keyword evidence="2" id="KW-0812">Transmembrane</keyword>
<feature type="transmembrane region" description="Helical" evidence="2">
    <location>
        <begin position="20"/>
        <end position="44"/>
    </location>
</feature>
<dbReference type="Proteomes" id="UP000234275">
    <property type="component" value="Unassembled WGS sequence"/>
</dbReference>